<evidence type="ECO:0000313" key="3">
    <source>
        <dbReference type="EMBL" id="ROZ63768.1"/>
    </source>
</evidence>
<evidence type="ECO:0000313" key="4">
    <source>
        <dbReference type="Proteomes" id="UP000270616"/>
    </source>
</evidence>
<dbReference type="AlphaFoldDB" id="A0A3N3ZU47"/>
<dbReference type="Proteomes" id="UP000270616">
    <property type="component" value="Unassembled WGS sequence"/>
</dbReference>
<protein>
    <submittedName>
        <fullName evidence="3">Glycosyltransferase WbuB</fullName>
    </submittedName>
</protein>
<dbReference type="Gene3D" id="3.40.50.2000">
    <property type="entry name" value="Glycogen Phosphorylase B"/>
    <property type="match status" value="2"/>
</dbReference>
<proteinExistence type="predicted"/>
<dbReference type="RefSeq" id="WP_123824763.1">
    <property type="nucleotide sequence ID" value="NZ_RKMF01000005.1"/>
</dbReference>
<dbReference type="Pfam" id="PF13692">
    <property type="entry name" value="Glyco_trans_1_4"/>
    <property type="match status" value="1"/>
</dbReference>
<dbReference type="PANTHER" id="PTHR12526:SF510">
    <property type="entry name" value="D-INOSITOL 3-PHOSPHATE GLYCOSYLTRANSFERASE"/>
    <property type="match status" value="1"/>
</dbReference>
<dbReference type="GO" id="GO:0016757">
    <property type="term" value="F:glycosyltransferase activity"/>
    <property type="evidence" value="ECO:0007669"/>
    <property type="project" value="UniProtKB-KW"/>
</dbReference>
<accession>A0A3N3ZU47</accession>
<organism evidence="3 4">
    <name type="scientific">Kocuria soli</name>
    <dbReference type="NCBI Taxonomy" id="2485125"/>
    <lineage>
        <taxon>Bacteria</taxon>
        <taxon>Bacillati</taxon>
        <taxon>Actinomycetota</taxon>
        <taxon>Actinomycetes</taxon>
        <taxon>Micrococcales</taxon>
        <taxon>Micrococcaceae</taxon>
        <taxon>Kocuria</taxon>
    </lineage>
</organism>
<sequence length="625" mass="68440">MTLSAEPVGKIHWGRHLRLVLSTALEHVGTDPVVFGLQVSRRLPSSLSYRLARPLAAAHPWAPGMGGLGLHIRGRDDELEELFDRAVREPAVLRRDHQRRRRLAEVAQAVDAVDHAFRLTAELPGGLRRSAGTLARRDWYLGDMGSAVENLQRGWLSGRATRAEKRQLLRLVDERAQFHGTAPDLRSFLGSDENQLAGTYQPQPQTVLHVLTNSVPHTSSGYALRSHALLSAQARAGWDVHAMTRPGYPVQVGRIQARDQDVIDGVTYHRINPGRLPETATGRLDLFARELMVRCLLTRPAVLHTTTHFVNAMVVGEVARVLGIPWVYEVRGQLADTWASRRPAAAEASERYLSFTGREAQVLRQADDVAALGGAMAERIEEITHGAVRVGDVRLAPNAVGPEYEAEPEPVADVRRRLSTDRWSVPDAGFLVGTVTSVVDYEGLDDLIRATARWPEGITTVIVGEGTARPGLQELARQLGVADRVVFTGRVTKAEAKDWQRALDVFVVPRRDRAVTRAVTPLKIVEAGASAIPVVASRLPAIQETVRHGVTGLLVPPENPAELADAVLQLWADRGLAHRLGRAGRDAVLRDRTWSAVAAGTIGRYDQLTSAASRERGGHREHPTG</sequence>
<dbReference type="EMBL" id="RKMF01000005">
    <property type="protein sequence ID" value="ROZ63768.1"/>
    <property type="molecule type" value="Genomic_DNA"/>
</dbReference>
<dbReference type="PANTHER" id="PTHR12526">
    <property type="entry name" value="GLYCOSYLTRANSFERASE"/>
    <property type="match status" value="1"/>
</dbReference>
<gene>
    <name evidence="3" type="ORF">EDL96_05300</name>
</gene>
<evidence type="ECO:0000256" key="1">
    <source>
        <dbReference type="ARBA" id="ARBA00022676"/>
    </source>
</evidence>
<keyword evidence="1" id="KW-0328">Glycosyltransferase</keyword>
<comment type="caution">
    <text evidence="3">The sequence shown here is derived from an EMBL/GenBank/DDBJ whole genome shotgun (WGS) entry which is preliminary data.</text>
</comment>
<name>A0A3N3ZU47_9MICC</name>
<dbReference type="OrthoDB" id="509705at2"/>
<keyword evidence="2 3" id="KW-0808">Transferase</keyword>
<dbReference type="SUPFAM" id="SSF53756">
    <property type="entry name" value="UDP-Glycosyltransferase/glycogen phosphorylase"/>
    <property type="match status" value="1"/>
</dbReference>
<dbReference type="CDD" id="cd03794">
    <property type="entry name" value="GT4_WbuB-like"/>
    <property type="match status" value="1"/>
</dbReference>
<evidence type="ECO:0000256" key="2">
    <source>
        <dbReference type="ARBA" id="ARBA00022679"/>
    </source>
</evidence>
<keyword evidence="4" id="KW-1185">Reference proteome</keyword>
<reference evidence="3 4" key="1">
    <citation type="submission" date="2018-10" db="EMBL/GenBank/DDBJ databases">
        <title>Kocuria sp. M5W7-7, whole genome shotgun sequence.</title>
        <authorList>
            <person name="Tuo L."/>
        </authorList>
    </citation>
    <scope>NUCLEOTIDE SEQUENCE [LARGE SCALE GENOMIC DNA]</scope>
    <source>
        <strain evidence="3 4">M5W7-7</strain>
    </source>
</reference>